<dbReference type="Proteomes" id="UP000319836">
    <property type="component" value="Unassembled WGS sequence"/>
</dbReference>
<dbReference type="InterPro" id="IPR036856">
    <property type="entry name" value="Ald_Oxase/Xan_DH_a/b_sf"/>
</dbReference>
<sequence length="134" mass="14347">MIGQSPVRTDGADKVTGRALYVDDVPFEGLLHGKTVRSTVPRGRLRGIAYRPGVPWDEFVVVTAKDVPGINTVTLIESDQPYLARDEIRHVAEPVVLLAHPDKGLVEKAARLGELSSGSGSTRATSTPRSCATT</sequence>
<dbReference type="Gene3D" id="3.90.1170.50">
    <property type="entry name" value="Aldehyde oxidase/xanthine dehydrogenase, a/b hammerhead"/>
    <property type="match status" value="1"/>
</dbReference>
<dbReference type="SUPFAM" id="SSF54665">
    <property type="entry name" value="CO dehydrogenase molybdoprotein N-domain-like"/>
    <property type="match status" value="1"/>
</dbReference>
<evidence type="ECO:0000259" key="2">
    <source>
        <dbReference type="SMART" id="SM01008"/>
    </source>
</evidence>
<name>A0A538U2K2_UNCEI</name>
<dbReference type="AlphaFoldDB" id="A0A538U2K2"/>
<feature type="domain" description="Aldehyde oxidase/xanthine dehydrogenase a/b hammerhead" evidence="2">
    <location>
        <begin position="16"/>
        <end position="116"/>
    </location>
</feature>
<evidence type="ECO:0000313" key="4">
    <source>
        <dbReference type="Proteomes" id="UP000319836"/>
    </source>
</evidence>
<evidence type="ECO:0000256" key="1">
    <source>
        <dbReference type="SAM" id="MobiDB-lite"/>
    </source>
</evidence>
<dbReference type="SMART" id="SM01008">
    <property type="entry name" value="Ald_Xan_dh_C"/>
    <property type="match status" value="1"/>
</dbReference>
<comment type="caution">
    <text evidence="3">The sequence shown here is derived from an EMBL/GenBank/DDBJ whole genome shotgun (WGS) entry which is preliminary data.</text>
</comment>
<reference evidence="3 4" key="1">
    <citation type="journal article" date="2019" name="Nat. Microbiol.">
        <title>Mediterranean grassland soil C-N compound turnover is dependent on rainfall and depth, and is mediated by genomically divergent microorganisms.</title>
        <authorList>
            <person name="Diamond S."/>
            <person name="Andeer P.F."/>
            <person name="Li Z."/>
            <person name="Crits-Christoph A."/>
            <person name="Burstein D."/>
            <person name="Anantharaman K."/>
            <person name="Lane K.R."/>
            <person name="Thomas B.C."/>
            <person name="Pan C."/>
            <person name="Northen T.R."/>
            <person name="Banfield J.F."/>
        </authorList>
    </citation>
    <scope>NUCLEOTIDE SEQUENCE [LARGE SCALE GENOMIC DNA]</scope>
    <source>
        <strain evidence="3">WS_10</strain>
    </source>
</reference>
<evidence type="ECO:0000313" key="3">
    <source>
        <dbReference type="EMBL" id="TMQ70130.1"/>
    </source>
</evidence>
<organism evidence="3 4">
    <name type="scientific">Eiseniibacteriota bacterium</name>
    <dbReference type="NCBI Taxonomy" id="2212470"/>
    <lineage>
        <taxon>Bacteria</taxon>
        <taxon>Candidatus Eiseniibacteriota</taxon>
    </lineage>
</organism>
<dbReference type="Pfam" id="PF01315">
    <property type="entry name" value="Ald_Xan_dh_C"/>
    <property type="match status" value="1"/>
</dbReference>
<feature type="region of interest" description="Disordered" evidence="1">
    <location>
        <begin position="114"/>
        <end position="134"/>
    </location>
</feature>
<protein>
    <recommendedName>
        <fullName evidence="2">Aldehyde oxidase/xanthine dehydrogenase a/b hammerhead domain-containing protein</fullName>
    </recommendedName>
</protein>
<dbReference type="EMBL" id="VBPA01000231">
    <property type="protein sequence ID" value="TMQ70130.1"/>
    <property type="molecule type" value="Genomic_DNA"/>
</dbReference>
<feature type="compositionally biased region" description="Low complexity" evidence="1">
    <location>
        <begin position="116"/>
        <end position="134"/>
    </location>
</feature>
<accession>A0A538U2K2</accession>
<dbReference type="InterPro" id="IPR000674">
    <property type="entry name" value="Ald_Oxase/Xan_DH_a/b"/>
</dbReference>
<proteinExistence type="predicted"/>
<gene>
    <name evidence="3" type="ORF">E6K80_09400</name>
</gene>